<evidence type="ECO:0000313" key="3">
    <source>
        <dbReference type="EMBL" id="ORX13618.1"/>
    </source>
</evidence>
<dbReference type="RefSeq" id="WP_085669751.1">
    <property type="nucleotide sequence ID" value="NZ_JACKRU010000149.1"/>
</dbReference>
<keyword evidence="1" id="KW-0159">Chromosome partition</keyword>
<evidence type="ECO:0000256" key="2">
    <source>
        <dbReference type="ARBA" id="ARBA00044777"/>
    </source>
</evidence>
<name>A0A1X2F5G3_MYCSZ</name>
<accession>A0A1X2F5G3</accession>
<keyword evidence="4" id="KW-1185">Reference proteome</keyword>
<gene>
    <name evidence="3" type="ORF">AWC27_21480</name>
</gene>
<sequence>MNGLGDSPADGQTTPESGFQVRLSNFEGPFDLLLQLIFAHRLDVTEVALHQVTDDFIAYTKAIGAQLDLEETTAFLVVAATLLDLKAARLLPAGQVDDEEDLALLEVRDLLFARLLQYRAFKHVAEMFAELEATALRSYPRAVSLEDRFAGLLPEVMLGVDPQRFAEIAAVAFTPRPVPTVGIGHLHEQPVSVPEQAKRILSILEDLGSGQWATFSQLVADCTVPVEIVGRFLALLELYRSRAVAFDQSEPLGVLQVSWTGERPTSQSLLEVRDE</sequence>
<dbReference type="EMBL" id="LQPW01000023">
    <property type="protein sequence ID" value="ORX13618.1"/>
    <property type="molecule type" value="Genomic_DNA"/>
</dbReference>
<organism evidence="3 4">
    <name type="scientific">Mycobacterium szulgai</name>
    <dbReference type="NCBI Taxonomy" id="1787"/>
    <lineage>
        <taxon>Bacteria</taxon>
        <taxon>Bacillati</taxon>
        <taxon>Actinomycetota</taxon>
        <taxon>Actinomycetes</taxon>
        <taxon>Mycobacteriales</taxon>
        <taxon>Mycobacteriaceae</taxon>
        <taxon>Mycobacterium</taxon>
    </lineage>
</organism>
<dbReference type="OrthoDB" id="9811016at2"/>
<evidence type="ECO:0000313" key="4">
    <source>
        <dbReference type="Proteomes" id="UP000193317"/>
    </source>
</evidence>
<dbReference type="Pfam" id="PF02616">
    <property type="entry name" value="SMC_ScpA"/>
    <property type="match status" value="1"/>
</dbReference>
<dbReference type="PANTHER" id="PTHR33969:SF2">
    <property type="entry name" value="SEGREGATION AND CONDENSATION PROTEIN A"/>
    <property type="match status" value="1"/>
</dbReference>
<dbReference type="PANTHER" id="PTHR33969">
    <property type="entry name" value="SEGREGATION AND CONDENSATION PROTEIN A"/>
    <property type="match status" value="1"/>
</dbReference>
<dbReference type="STRING" id="1787.A5725_18220"/>
<dbReference type="InterPro" id="IPR003768">
    <property type="entry name" value="ScpA"/>
</dbReference>
<reference evidence="3 4" key="1">
    <citation type="submission" date="2016-01" db="EMBL/GenBank/DDBJ databases">
        <title>The new phylogeny of the genus Mycobacterium.</title>
        <authorList>
            <person name="Tarcisio F."/>
            <person name="Conor M."/>
            <person name="Antonella G."/>
            <person name="Elisabetta G."/>
            <person name="Giulia F.S."/>
            <person name="Sara T."/>
            <person name="Anna F."/>
            <person name="Clotilde B."/>
            <person name="Roberto B."/>
            <person name="Veronica D.S."/>
            <person name="Fabio R."/>
            <person name="Monica P."/>
            <person name="Olivier J."/>
            <person name="Enrico T."/>
            <person name="Nicola S."/>
        </authorList>
    </citation>
    <scope>NUCLEOTIDE SEQUENCE [LARGE SCALE GENOMIC DNA]</scope>
    <source>
        <strain evidence="3 4">DSM 44166</strain>
    </source>
</reference>
<evidence type="ECO:0000256" key="1">
    <source>
        <dbReference type="ARBA" id="ARBA00022829"/>
    </source>
</evidence>
<dbReference type="AlphaFoldDB" id="A0A1X2F5G3"/>
<dbReference type="Gene3D" id="6.10.250.2410">
    <property type="match status" value="1"/>
</dbReference>
<proteinExistence type="predicted"/>
<dbReference type="GO" id="GO:0007059">
    <property type="term" value="P:chromosome segregation"/>
    <property type="evidence" value="ECO:0007669"/>
    <property type="project" value="UniProtKB-KW"/>
</dbReference>
<protein>
    <recommendedName>
        <fullName evidence="2">Segregation and condensation protein A</fullName>
    </recommendedName>
</protein>
<dbReference type="Proteomes" id="UP000193317">
    <property type="component" value="Unassembled WGS sequence"/>
</dbReference>
<comment type="caution">
    <text evidence="3">The sequence shown here is derived from an EMBL/GenBank/DDBJ whole genome shotgun (WGS) entry which is preliminary data.</text>
</comment>